<keyword evidence="4" id="KW-0963">Cytoplasm</keyword>
<feature type="active site" description="Proton acceptor" evidence="4">
    <location>
        <position position="71"/>
    </location>
</feature>
<gene>
    <name evidence="5" type="ORF">GCM10007925_04760</name>
</gene>
<evidence type="ECO:0000256" key="1">
    <source>
        <dbReference type="ARBA" id="ARBA00001968"/>
    </source>
</evidence>
<evidence type="ECO:0000313" key="6">
    <source>
        <dbReference type="Proteomes" id="UP001156703"/>
    </source>
</evidence>
<comment type="function">
    <text evidence="4">Nucleoside triphosphate pyrophosphatase. May have a dual role in cell division arrest and in preventing the incorporation of modified nucleotides into cellular nucleic acids.</text>
</comment>
<comment type="catalytic activity">
    <reaction evidence="4">
        <text>a ribonucleoside 5'-triphosphate + H2O = a ribonucleoside 5'-phosphate + diphosphate + H(+)</text>
        <dbReference type="Rhea" id="RHEA:23996"/>
        <dbReference type="ChEBI" id="CHEBI:15377"/>
        <dbReference type="ChEBI" id="CHEBI:15378"/>
        <dbReference type="ChEBI" id="CHEBI:33019"/>
        <dbReference type="ChEBI" id="CHEBI:58043"/>
        <dbReference type="ChEBI" id="CHEBI:61557"/>
        <dbReference type="EC" id="3.6.1.9"/>
    </reaction>
</comment>
<evidence type="ECO:0000256" key="4">
    <source>
        <dbReference type="HAMAP-Rule" id="MF_00528"/>
    </source>
</evidence>
<name>A0ABQ5Z1W5_9SPHN</name>
<dbReference type="SUPFAM" id="SSF52972">
    <property type="entry name" value="ITPase-like"/>
    <property type="match status" value="1"/>
</dbReference>
<dbReference type="NCBIfam" id="TIGR00172">
    <property type="entry name" value="maf"/>
    <property type="match status" value="1"/>
</dbReference>
<proteinExistence type="inferred from homology"/>
<comment type="caution">
    <text evidence="4">Lacks conserved residue(s) required for the propagation of feature annotation.</text>
</comment>
<dbReference type="Proteomes" id="UP001156703">
    <property type="component" value="Unassembled WGS sequence"/>
</dbReference>
<evidence type="ECO:0000313" key="5">
    <source>
        <dbReference type="EMBL" id="GLR46765.1"/>
    </source>
</evidence>
<sequence>MTLILASTSPIRGTMLANAGVAFEAEAPGVDESAIKAGFDGDDAALTVALAEAKAAAVSSRKPDAMVIGSDSLVSVAGRRFDKPADRGGAADHLRFFSGKTMVLTSAVALVKDGKTVWSHADRADLKVRTLSEPFIKDYLDADWPEVSYCVGVFRLEGPGVQLFDNIEGDHFTILGMPLLPLLGALRAEGMLPS</sequence>
<dbReference type="Pfam" id="PF02545">
    <property type="entry name" value="Maf"/>
    <property type="match status" value="1"/>
</dbReference>
<accession>A0ABQ5Z1W5</accession>
<dbReference type="InterPro" id="IPR003697">
    <property type="entry name" value="Maf-like"/>
</dbReference>
<organism evidence="5 6">
    <name type="scientific">Sphingomonas astaxanthinifaciens DSM 22298</name>
    <dbReference type="NCBI Taxonomy" id="1123267"/>
    <lineage>
        <taxon>Bacteria</taxon>
        <taxon>Pseudomonadati</taxon>
        <taxon>Pseudomonadota</taxon>
        <taxon>Alphaproteobacteria</taxon>
        <taxon>Sphingomonadales</taxon>
        <taxon>Sphingomonadaceae</taxon>
        <taxon>Sphingomonas</taxon>
    </lineage>
</organism>
<keyword evidence="3 4" id="KW-0546">Nucleotide metabolism</keyword>
<comment type="similarity">
    <text evidence="4">Belongs to the Maf family.</text>
</comment>
<comment type="caution">
    <text evidence="5">The sequence shown here is derived from an EMBL/GenBank/DDBJ whole genome shotgun (WGS) entry which is preliminary data.</text>
</comment>
<dbReference type="PANTHER" id="PTHR43213:SF5">
    <property type="entry name" value="BIFUNCTIONAL DTTP_UTP PYROPHOSPHATASE_METHYLTRANSFERASE PROTEIN-RELATED"/>
    <property type="match status" value="1"/>
</dbReference>
<evidence type="ECO:0000256" key="2">
    <source>
        <dbReference type="ARBA" id="ARBA00022801"/>
    </source>
</evidence>
<dbReference type="HAMAP" id="MF_00528">
    <property type="entry name" value="Maf"/>
    <property type="match status" value="1"/>
</dbReference>
<comment type="catalytic activity">
    <reaction evidence="4">
        <text>a 2'-deoxyribonucleoside 5'-triphosphate + H2O = a 2'-deoxyribonucleoside 5'-phosphate + diphosphate + H(+)</text>
        <dbReference type="Rhea" id="RHEA:44644"/>
        <dbReference type="ChEBI" id="CHEBI:15377"/>
        <dbReference type="ChEBI" id="CHEBI:15378"/>
        <dbReference type="ChEBI" id="CHEBI:33019"/>
        <dbReference type="ChEBI" id="CHEBI:61560"/>
        <dbReference type="ChEBI" id="CHEBI:65317"/>
        <dbReference type="EC" id="3.6.1.9"/>
    </reaction>
</comment>
<protein>
    <recommendedName>
        <fullName evidence="4">Nucleoside triphosphate pyrophosphatase</fullName>
        <ecNumber evidence="4">3.6.1.9</ecNumber>
    </recommendedName>
    <alternativeName>
        <fullName evidence="4">Nucleotide pyrophosphatase</fullName>
        <shortName evidence="4">Nucleotide PPase</shortName>
    </alternativeName>
</protein>
<keyword evidence="6" id="KW-1185">Reference proteome</keyword>
<dbReference type="Gene3D" id="3.90.950.10">
    <property type="match status" value="1"/>
</dbReference>
<dbReference type="EMBL" id="BSOO01000003">
    <property type="protein sequence ID" value="GLR46765.1"/>
    <property type="molecule type" value="Genomic_DNA"/>
</dbReference>
<evidence type="ECO:0000256" key="3">
    <source>
        <dbReference type="ARBA" id="ARBA00023080"/>
    </source>
</evidence>
<comment type="cofactor">
    <cofactor evidence="1 4">
        <name>a divalent metal cation</name>
        <dbReference type="ChEBI" id="CHEBI:60240"/>
    </cofactor>
</comment>
<dbReference type="PIRSF" id="PIRSF006305">
    <property type="entry name" value="Maf"/>
    <property type="match status" value="1"/>
</dbReference>
<dbReference type="InterPro" id="IPR029001">
    <property type="entry name" value="ITPase-like_fam"/>
</dbReference>
<reference evidence="6" key="1">
    <citation type="journal article" date="2019" name="Int. J. Syst. Evol. Microbiol.">
        <title>The Global Catalogue of Microorganisms (GCM) 10K type strain sequencing project: providing services to taxonomists for standard genome sequencing and annotation.</title>
        <authorList>
            <consortium name="The Broad Institute Genomics Platform"/>
            <consortium name="The Broad Institute Genome Sequencing Center for Infectious Disease"/>
            <person name="Wu L."/>
            <person name="Ma J."/>
        </authorList>
    </citation>
    <scope>NUCLEOTIDE SEQUENCE [LARGE SCALE GENOMIC DNA]</scope>
    <source>
        <strain evidence="6">NBRC 102146</strain>
    </source>
</reference>
<keyword evidence="2 4" id="KW-0378">Hydrolase</keyword>
<dbReference type="RefSeq" id="WP_029941686.1">
    <property type="nucleotide sequence ID" value="NZ_BSOO01000003.1"/>
</dbReference>
<comment type="subcellular location">
    <subcellularLocation>
        <location evidence="4">Cytoplasm</location>
    </subcellularLocation>
</comment>
<dbReference type="PANTHER" id="PTHR43213">
    <property type="entry name" value="BIFUNCTIONAL DTTP/UTP PYROPHOSPHATASE/METHYLTRANSFERASE PROTEIN-RELATED"/>
    <property type="match status" value="1"/>
</dbReference>
<dbReference type="EC" id="3.6.1.9" evidence="4"/>